<evidence type="ECO:0000313" key="3">
    <source>
        <dbReference type="Proteomes" id="UP000051442"/>
    </source>
</evidence>
<keyword evidence="1" id="KW-0812">Transmembrane</keyword>
<comment type="caution">
    <text evidence="2">The sequence shown here is derived from an EMBL/GenBank/DDBJ whole genome shotgun (WGS) entry which is preliminary data.</text>
</comment>
<evidence type="ECO:0000313" key="2">
    <source>
        <dbReference type="EMBL" id="KRN25704.1"/>
    </source>
</evidence>
<evidence type="ECO:0000256" key="1">
    <source>
        <dbReference type="SAM" id="Phobius"/>
    </source>
</evidence>
<sequence length="63" mass="7078">MNKPDNKKLLSKDIDDRFKSEKKFVHDPDRQSSGQSRTIQLIFGILMTLVAVGGIVFGLMSLL</sequence>
<keyword evidence="3" id="KW-1185">Reference proteome</keyword>
<accession>A0A0R2FBE3</accession>
<keyword evidence="1" id="KW-1133">Transmembrane helix</keyword>
<proteinExistence type="predicted"/>
<reference evidence="2 3" key="1">
    <citation type="journal article" date="2015" name="Genome Announc.">
        <title>Expanding the biotechnology potential of lactobacilli through comparative genomics of 213 strains and associated genera.</title>
        <authorList>
            <person name="Sun Z."/>
            <person name="Harris H.M."/>
            <person name="McCann A."/>
            <person name="Guo C."/>
            <person name="Argimon S."/>
            <person name="Zhang W."/>
            <person name="Yang X."/>
            <person name="Jeffery I.B."/>
            <person name="Cooney J.C."/>
            <person name="Kagawa T.F."/>
            <person name="Liu W."/>
            <person name="Song Y."/>
            <person name="Salvetti E."/>
            <person name="Wrobel A."/>
            <person name="Rasinkangas P."/>
            <person name="Parkhill J."/>
            <person name="Rea M.C."/>
            <person name="O'Sullivan O."/>
            <person name="Ritari J."/>
            <person name="Douillard F.P."/>
            <person name="Paul Ross R."/>
            <person name="Yang R."/>
            <person name="Briner A.E."/>
            <person name="Felis G.E."/>
            <person name="de Vos W.M."/>
            <person name="Barrangou R."/>
            <person name="Klaenhammer T.R."/>
            <person name="Caufield P.W."/>
            <person name="Cui Y."/>
            <person name="Zhang H."/>
            <person name="O'Toole P.W."/>
        </authorList>
    </citation>
    <scope>NUCLEOTIDE SEQUENCE [LARGE SCALE GENOMIC DNA]</scope>
    <source>
        <strain evidence="2 3">DSM 23365</strain>
    </source>
</reference>
<organism evidence="2 3">
    <name type="scientific">Secundilactobacillus similis DSM 23365 = JCM 2765</name>
    <dbReference type="NCBI Taxonomy" id="1423804"/>
    <lineage>
        <taxon>Bacteria</taxon>
        <taxon>Bacillati</taxon>
        <taxon>Bacillota</taxon>
        <taxon>Bacilli</taxon>
        <taxon>Lactobacillales</taxon>
        <taxon>Lactobacillaceae</taxon>
        <taxon>Secundilactobacillus</taxon>
    </lineage>
</organism>
<dbReference type="PATRIC" id="fig|1423804.4.peg.121"/>
<dbReference type="EMBL" id="AYZM01000061">
    <property type="protein sequence ID" value="KRN25704.1"/>
    <property type="molecule type" value="Genomic_DNA"/>
</dbReference>
<feature type="transmembrane region" description="Helical" evidence="1">
    <location>
        <begin position="41"/>
        <end position="62"/>
    </location>
</feature>
<dbReference type="Proteomes" id="UP000051442">
    <property type="component" value="Unassembled WGS sequence"/>
</dbReference>
<keyword evidence="1" id="KW-0472">Membrane</keyword>
<protein>
    <submittedName>
        <fullName evidence="2">Uncharacterized protein</fullName>
    </submittedName>
</protein>
<gene>
    <name evidence="2" type="ORF">FD14_GL000108</name>
</gene>
<dbReference type="AlphaFoldDB" id="A0A0R2FBE3"/>
<name>A0A0R2FBE3_9LACO</name>